<evidence type="ECO:0000256" key="3">
    <source>
        <dbReference type="ARBA" id="ARBA00005336"/>
    </source>
</evidence>
<keyword evidence="6" id="KW-0325">Glycoprotein</keyword>
<organism evidence="11 12">
    <name type="scientific">Plectosphaerella cucumerina</name>
    <dbReference type="NCBI Taxonomy" id="40658"/>
    <lineage>
        <taxon>Eukaryota</taxon>
        <taxon>Fungi</taxon>
        <taxon>Dikarya</taxon>
        <taxon>Ascomycota</taxon>
        <taxon>Pezizomycotina</taxon>
        <taxon>Sordariomycetes</taxon>
        <taxon>Hypocreomycetidae</taxon>
        <taxon>Glomerellales</taxon>
        <taxon>Plectosphaerellaceae</taxon>
        <taxon>Plectosphaerella</taxon>
    </lineage>
</organism>
<dbReference type="Pfam" id="PF01915">
    <property type="entry name" value="Glyco_hydro_3_C"/>
    <property type="match status" value="1"/>
</dbReference>
<keyword evidence="12" id="KW-1185">Reference proteome</keyword>
<dbReference type="Gene3D" id="3.20.20.300">
    <property type="entry name" value="Glycoside hydrolase, family 3, N-terminal domain"/>
    <property type="match status" value="1"/>
</dbReference>
<keyword evidence="9" id="KW-0624">Polysaccharide degradation</keyword>
<dbReference type="Gene3D" id="3.40.50.1700">
    <property type="entry name" value="Glycoside hydrolase family 3 C-terminal domain"/>
    <property type="match status" value="1"/>
</dbReference>
<dbReference type="Pfam" id="PF00933">
    <property type="entry name" value="Glyco_hydro_3"/>
    <property type="match status" value="1"/>
</dbReference>
<dbReference type="GO" id="GO:0008422">
    <property type="term" value="F:beta-glucosidase activity"/>
    <property type="evidence" value="ECO:0007669"/>
    <property type="project" value="UniProtKB-EC"/>
</dbReference>
<dbReference type="Pfam" id="PF14310">
    <property type="entry name" value="Fn3-like"/>
    <property type="match status" value="1"/>
</dbReference>
<dbReference type="InterPro" id="IPR050288">
    <property type="entry name" value="Cellulose_deg_GH3"/>
</dbReference>
<dbReference type="AlphaFoldDB" id="A0A8K0TLZ7"/>
<dbReference type="InterPro" id="IPR013783">
    <property type="entry name" value="Ig-like_fold"/>
</dbReference>
<comment type="catalytic activity">
    <reaction evidence="1">
        <text>Hydrolysis of terminal, non-reducing beta-D-glucosyl residues with release of beta-D-glucose.</text>
        <dbReference type="EC" id="3.2.1.21"/>
    </reaction>
</comment>
<comment type="pathway">
    <text evidence="2">Glycan metabolism; cellulose degradation.</text>
</comment>
<evidence type="ECO:0000313" key="12">
    <source>
        <dbReference type="Proteomes" id="UP000813385"/>
    </source>
</evidence>
<dbReference type="Gene3D" id="2.60.40.10">
    <property type="entry name" value="Immunoglobulins"/>
    <property type="match status" value="1"/>
</dbReference>
<proteinExistence type="inferred from homology"/>
<protein>
    <recommendedName>
        <fullName evidence="4">beta-glucosidase</fullName>
        <ecNumber evidence="4">3.2.1.21</ecNumber>
    </recommendedName>
</protein>
<dbReference type="PANTHER" id="PTHR42715">
    <property type="entry name" value="BETA-GLUCOSIDASE"/>
    <property type="match status" value="1"/>
</dbReference>
<dbReference type="SUPFAM" id="SSF51445">
    <property type="entry name" value="(Trans)glycosidases"/>
    <property type="match status" value="1"/>
</dbReference>
<evidence type="ECO:0000256" key="4">
    <source>
        <dbReference type="ARBA" id="ARBA00012744"/>
    </source>
</evidence>
<dbReference type="InterPro" id="IPR036881">
    <property type="entry name" value="Glyco_hydro_3_C_sf"/>
</dbReference>
<evidence type="ECO:0000256" key="7">
    <source>
        <dbReference type="ARBA" id="ARBA00023277"/>
    </source>
</evidence>
<dbReference type="SUPFAM" id="SSF52279">
    <property type="entry name" value="Beta-D-glucan exohydrolase, C-terminal domain"/>
    <property type="match status" value="1"/>
</dbReference>
<dbReference type="Gene3D" id="2.60.120.260">
    <property type="entry name" value="Galactose-binding domain-like"/>
    <property type="match status" value="1"/>
</dbReference>
<dbReference type="PROSITE" id="PS51820">
    <property type="entry name" value="PA14"/>
    <property type="match status" value="1"/>
</dbReference>
<evidence type="ECO:0000256" key="6">
    <source>
        <dbReference type="ARBA" id="ARBA00023180"/>
    </source>
</evidence>
<dbReference type="InterPro" id="IPR001764">
    <property type="entry name" value="Glyco_hydro_3_N"/>
</dbReference>
<evidence type="ECO:0000256" key="5">
    <source>
        <dbReference type="ARBA" id="ARBA00022801"/>
    </source>
</evidence>
<dbReference type="Pfam" id="PF07691">
    <property type="entry name" value="PA14"/>
    <property type="match status" value="1"/>
</dbReference>
<dbReference type="InterPro" id="IPR026891">
    <property type="entry name" value="Fn3-like"/>
</dbReference>
<evidence type="ECO:0000313" key="11">
    <source>
        <dbReference type="EMBL" id="KAH7367630.1"/>
    </source>
</evidence>
<evidence type="ECO:0000256" key="9">
    <source>
        <dbReference type="ARBA" id="ARBA00023326"/>
    </source>
</evidence>
<dbReference type="SMART" id="SM01217">
    <property type="entry name" value="Fn3_like"/>
    <property type="match status" value="1"/>
</dbReference>
<dbReference type="PRINTS" id="PR00133">
    <property type="entry name" value="GLHYDRLASE3"/>
</dbReference>
<dbReference type="InterPro" id="IPR011658">
    <property type="entry name" value="PA14_dom"/>
</dbReference>
<feature type="domain" description="PA14" evidence="10">
    <location>
        <begin position="407"/>
        <end position="566"/>
    </location>
</feature>
<dbReference type="Proteomes" id="UP000813385">
    <property type="component" value="Unassembled WGS sequence"/>
</dbReference>
<evidence type="ECO:0000256" key="1">
    <source>
        <dbReference type="ARBA" id="ARBA00000448"/>
    </source>
</evidence>
<accession>A0A8K0TLZ7</accession>
<comment type="similarity">
    <text evidence="3">Belongs to the glycosyl hydrolase 3 family.</text>
</comment>
<dbReference type="PANTHER" id="PTHR42715:SF3">
    <property type="entry name" value="BETA-GLUCOSIDASE B-RELATED"/>
    <property type="match status" value="1"/>
</dbReference>
<keyword evidence="8" id="KW-0326">Glycosidase</keyword>
<reference evidence="11" key="1">
    <citation type="journal article" date="2021" name="Nat. Commun.">
        <title>Genetic determinants of endophytism in the Arabidopsis root mycobiome.</title>
        <authorList>
            <person name="Mesny F."/>
            <person name="Miyauchi S."/>
            <person name="Thiergart T."/>
            <person name="Pickel B."/>
            <person name="Atanasova L."/>
            <person name="Karlsson M."/>
            <person name="Huettel B."/>
            <person name="Barry K.W."/>
            <person name="Haridas S."/>
            <person name="Chen C."/>
            <person name="Bauer D."/>
            <person name="Andreopoulos W."/>
            <person name="Pangilinan J."/>
            <person name="LaButti K."/>
            <person name="Riley R."/>
            <person name="Lipzen A."/>
            <person name="Clum A."/>
            <person name="Drula E."/>
            <person name="Henrissat B."/>
            <person name="Kohler A."/>
            <person name="Grigoriev I.V."/>
            <person name="Martin F.M."/>
            <person name="Hacquard S."/>
        </authorList>
    </citation>
    <scope>NUCLEOTIDE SEQUENCE</scope>
    <source>
        <strain evidence="11">MPI-CAGE-AT-0016</strain>
    </source>
</reference>
<dbReference type="InterPro" id="IPR017853">
    <property type="entry name" value="GH"/>
</dbReference>
<dbReference type="EMBL" id="JAGPXD010000002">
    <property type="protein sequence ID" value="KAH7367630.1"/>
    <property type="molecule type" value="Genomic_DNA"/>
</dbReference>
<dbReference type="InterPro" id="IPR002772">
    <property type="entry name" value="Glyco_hydro_3_C"/>
</dbReference>
<sequence>MGSTQPTTEQLLKAMTLEEKISLTSGINFWGTPGIPRLGIGAAKVTDGPNGARGSVTSDGVKTACFPAAVAVASTFDANLAFRVGLALGREATMKHADMLLAPTICIHRSPLGGRNFESFSEDPLLSGVFGAEYIRGIQRSNLAATLKHFVLNEQETLRNTVNETISERALREIYLRPFEIAVKDAKPWAIMTSFPKINGVYCDMNRNLLQTILRDQWKWDGMTMSDWEGTRSLEESYEAGLDLEMPGPPRRRRTSQVLRALSDGSLRHSAVDDAARRVLGLLERVGKLGPAQPEGEKLKPEYGIDLAEHRELIREAGRSGIVLLKNENNILPLDLSRRKKIAMIGPTCRTAAAHGGGSAMLASHYLKTNWESFDERLGSSHDLVYAQGATIDRLFPPLQEHTKNDLGDQGFTTTYYSDHKFTSDPVSFSSPSGHYLSHMKTPYRNPQSLRHTTTYTATETGQHYLAFSSLGPSKVFIDDTLVHEQKHTTEDPLAFVFKSQEESHFRFSFQAGVHYRIRIDTFPAVVRESTDPDVHSHVLLDGILGVRIGIIHQQESEADLVSEAVSLAQNCDIALVFVGTTAQWETEQKDLLSMSLPTNGSQDDLIKRVAAANSRTIVINHSGVAVDVSPWIDQVSGFIQAWYLGQELGNAVADIVLGEVSPSGKLPVSWSRAYRDMPCYGNFGADCIPTKSVDYAEGIFVGYRHFDKFYGQENEVRFPFGYGLSYTTFRLSNPRVQGELGQGISCVEFEVDVVNTGSRAGAEVVQLYLRPPFTQGVDRPRKELVGFGKVTLQPGQGQSLRMEVCDRAGTFWDESTETWKLVEGAYVLEIGTSSHPKDLVFEMPLTVGSTTSYLP</sequence>
<gene>
    <name evidence="11" type="ORF">B0T11DRAFT_348944</name>
</gene>
<dbReference type="OrthoDB" id="47059at2759"/>
<comment type="caution">
    <text evidence="11">The sequence shown here is derived from an EMBL/GenBank/DDBJ whole genome shotgun (WGS) entry which is preliminary data.</text>
</comment>
<name>A0A8K0TLZ7_9PEZI</name>
<evidence type="ECO:0000259" key="10">
    <source>
        <dbReference type="PROSITE" id="PS51820"/>
    </source>
</evidence>
<dbReference type="InterPro" id="IPR037524">
    <property type="entry name" value="PA14/GLEYA"/>
</dbReference>
<dbReference type="EC" id="3.2.1.21" evidence="4"/>
<evidence type="ECO:0000256" key="2">
    <source>
        <dbReference type="ARBA" id="ARBA00004987"/>
    </source>
</evidence>
<keyword evidence="7" id="KW-0119">Carbohydrate metabolism</keyword>
<evidence type="ECO:0000256" key="8">
    <source>
        <dbReference type="ARBA" id="ARBA00023295"/>
    </source>
</evidence>
<keyword evidence="5 11" id="KW-0378">Hydrolase</keyword>
<dbReference type="GO" id="GO:0009251">
    <property type="term" value="P:glucan catabolic process"/>
    <property type="evidence" value="ECO:0007669"/>
    <property type="project" value="TreeGrafter"/>
</dbReference>
<dbReference type="InterPro" id="IPR036962">
    <property type="entry name" value="Glyco_hydro_3_N_sf"/>
</dbReference>